<dbReference type="InterPro" id="IPR027417">
    <property type="entry name" value="P-loop_NTPase"/>
</dbReference>
<dbReference type="Pfam" id="PF00005">
    <property type="entry name" value="ABC_tran"/>
    <property type="match status" value="1"/>
</dbReference>
<dbReference type="PANTHER" id="PTHR42711">
    <property type="entry name" value="ABC TRANSPORTER ATP-BINDING PROTEIN"/>
    <property type="match status" value="1"/>
</dbReference>
<dbReference type="InterPro" id="IPR050763">
    <property type="entry name" value="ABC_transporter_ATP-binding"/>
</dbReference>
<dbReference type="Proteomes" id="UP000544742">
    <property type="component" value="Unassembled WGS sequence"/>
</dbReference>
<dbReference type="InterPro" id="IPR003439">
    <property type="entry name" value="ABC_transporter-like_ATP-bd"/>
</dbReference>
<dbReference type="SMART" id="SM00382">
    <property type="entry name" value="AAA"/>
    <property type="match status" value="1"/>
</dbReference>
<evidence type="ECO:0000256" key="2">
    <source>
        <dbReference type="ARBA" id="ARBA00022741"/>
    </source>
</evidence>
<evidence type="ECO:0000256" key="1">
    <source>
        <dbReference type="ARBA" id="ARBA00022448"/>
    </source>
</evidence>
<dbReference type="InterPro" id="IPR003593">
    <property type="entry name" value="AAA+_ATPase"/>
</dbReference>
<sequence>MQRKIGKMSEKSVQAKGICKSYKSLFGSAKTVLEGISLDIDRGEIFGLLGPNGSGKTTLISIFSTLIYPEKGSLSILGLNARRDRGEIRKIINISTAKPNFPWSLTVRENLVHYGMLYGLYGLGLNRTVEDQIDAFELGEYRDVKFENLSTGLKQRLSLAKAMLNHPSLLFLDEPTTGLDPDMSAKTHDLIRRIHDEEGISVIMSTHYMPEAELLCDRIAFLRKGRVAALDTPQNLKNHLELGKRVKITYRGLANLDALRALEGVIAVRGKPGIVDGRVDIQANGQADIEVTKPAEGPVDRQLEILMDSNEDSLDRILKSFQDAKILDINIEEPDLEDVFLELAR</sequence>
<comment type="caution">
    <text evidence="5">The sequence shown here is derived from an EMBL/GenBank/DDBJ whole genome shotgun (WGS) entry which is preliminary data.</text>
</comment>
<dbReference type="SUPFAM" id="SSF52540">
    <property type="entry name" value="P-loop containing nucleoside triphosphate hydrolases"/>
    <property type="match status" value="1"/>
</dbReference>
<evidence type="ECO:0000313" key="6">
    <source>
        <dbReference type="Proteomes" id="UP000544742"/>
    </source>
</evidence>
<name>A0A7K4AEW7_METSH</name>
<feature type="domain" description="ABC transporter" evidence="4">
    <location>
        <begin position="13"/>
        <end position="249"/>
    </location>
</feature>
<dbReference type="PANTHER" id="PTHR42711:SF18">
    <property type="entry name" value="ABC TRANSPORTER, ATP-BINDING PROTEIN"/>
    <property type="match status" value="1"/>
</dbReference>
<evidence type="ECO:0000256" key="3">
    <source>
        <dbReference type="ARBA" id="ARBA00022840"/>
    </source>
</evidence>
<evidence type="ECO:0000259" key="4">
    <source>
        <dbReference type="PROSITE" id="PS50893"/>
    </source>
</evidence>
<protein>
    <submittedName>
        <fullName evidence="5">ABC transporter ATP-binding protein</fullName>
    </submittedName>
</protein>
<proteinExistence type="predicted"/>
<dbReference type="PROSITE" id="PS50893">
    <property type="entry name" value="ABC_TRANSPORTER_2"/>
    <property type="match status" value="1"/>
</dbReference>
<dbReference type="GO" id="GO:0016887">
    <property type="term" value="F:ATP hydrolysis activity"/>
    <property type="evidence" value="ECO:0007669"/>
    <property type="project" value="InterPro"/>
</dbReference>
<dbReference type="EMBL" id="JAAYUN010000002">
    <property type="protein sequence ID" value="NLJ21527.1"/>
    <property type="molecule type" value="Genomic_DNA"/>
</dbReference>
<gene>
    <name evidence="5" type="ORF">GX426_00245</name>
</gene>
<accession>A0A7K4AEW7</accession>
<dbReference type="GO" id="GO:0005524">
    <property type="term" value="F:ATP binding"/>
    <property type="evidence" value="ECO:0007669"/>
    <property type="project" value="UniProtKB-KW"/>
</dbReference>
<keyword evidence="3 5" id="KW-0067">ATP-binding</keyword>
<dbReference type="AlphaFoldDB" id="A0A7K4AEW7"/>
<evidence type="ECO:0000313" key="5">
    <source>
        <dbReference type="EMBL" id="NLJ21527.1"/>
    </source>
</evidence>
<dbReference type="Gene3D" id="3.40.50.300">
    <property type="entry name" value="P-loop containing nucleotide triphosphate hydrolases"/>
    <property type="match status" value="1"/>
</dbReference>
<reference evidence="5 6" key="1">
    <citation type="journal article" date="2020" name="Biotechnol. Biofuels">
        <title>New insights from the biogas microbiome by comprehensive genome-resolved metagenomics of nearly 1600 species originating from multiple anaerobic digesters.</title>
        <authorList>
            <person name="Campanaro S."/>
            <person name="Treu L."/>
            <person name="Rodriguez-R L.M."/>
            <person name="Kovalovszki A."/>
            <person name="Ziels R.M."/>
            <person name="Maus I."/>
            <person name="Zhu X."/>
            <person name="Kougias P.G."/>
            <person name="Basile A."/>
            <person name="Luo G."/>
            <person name="Schluter A."/>
            <person name="Konstantinidis K.T."/>
            <person name="Angelidaki I."/>
        </authorList>
    </citation>
    <scope>NUCLEOTIDE SEQUENCE [LARGE SCALE GENOMIC DNA]</scope>
    <source>
        <strain evidence="5">AS27yjCOA_157</strain>
    </source>
</reference>
<keyword evidence="2" id="KW-0547">Nucleotide-binding</keyword>
<keyword evidence="1" id="KW-0813">Transport</keyword>
<organism evidence="5 6">
    <name type="scientific">Methanothrix soehngenii</name>
    <name type="common">Methanosaeta concilii</name>
    <dbReference type="NCBI Taxonomy" id="2223"/>
    <lineage>
        <taxon>Archaea</taxon>
        <taxon>Methanobacteriati</taxon>
        <taxon>Methanobacteriota</taxon>
        <taxon>Stenosarchaea group</taxon>
        <taxon>Methanomicrobia</taxon>
        <taxon>Methanotrichales</taxon>
        <taxon>Methanotrichaceae</taxon>
        <taxon>Methanothrix</taxon>
    </lineage>
</organism>